<keyword evidence="4" id="KW-1185">Reference proteome</keyword>
<feature type="region of interest" description="Disordered" evidence="1">
    <location>
        <begin position="106"/>
        <end position="132"/>
    </location>
</feature>
<accession>A0A8S3VBC4</accession>
<evidence type="ECO:0000256" key="2">
    <source>
        <dbReference type="SAM" id="Phobius"/>
    </source>
</evidence>
<dbReference type="OrthoDB" id="10522840at2759"/>
<feature type="compositionally biased region" description="Polar residues" evidence="1">
    <location>
        <begin position="117"/>
        <end position="129"/>
    </location>
</feature>
<dbReference type="Proteomes" id="UP000683360">
    <property type="component" value="Unassembled WGS sequence"/>
</dbReference>
<evidence type="ECO:0000256" key="1">
    <source>
        <dbReference type="SAM" id="MobiDB-lite"/>
    </source>
</evidence>
<feature type="region of interest" description="Disordered" evidence="1">
    <location>
        <begin position="150"/>
        <end position="171"/>
    </location>
</feature>
<gene>
    <name evidence="3" type="ORF">MEDL_65216</name>
</gene>
<keyword evidence="2" id="KW-0472">Membrane</keyword>
<feature type="compositionally biased region" description="Low complexity" evidence="1">
    <location>
        <begin position="155"/>
        <end position="164"/>
    </location>
</feature>
<comment type="caution">
    <text evidence="3">The sequence shown here is derived from an EMBL/GenBank/DDBJ whole genome shotgun (WGS) entry which is preliminary data.</text>
</comment>
<keyword evidence="2" id="KW-0812">Transmembrane</keyword>
<dbReference type="EMBL" id="CAJPWZ010003160">
    <property type="protein sequence ID" value="CAG2253708.1"/>
    <property type="molecule type" value="Genomic_DNA"/>
</dbReference>
<feature type="transmembrane region" description="Helical" evidence="2">
    <location>
        <begin position="34"/>
        <end position="58"/>
    </location>
</feature>
<name>A0A8S3VBC4_MYTED</name>
<reference evidence="3" key="1">
    <citation type="submission" date="2021-03" db="EMBL/GenBank/DDBJ databases">
        <authorList>
            <person name="Bekaert M."/>
        </authorList>
    </citation>
    <scope>NUCLEOTIDE SEQUENCE</scope>
</reference>
<evidence type="ECO:0000313" key="4">
    <source>
        <dbReference type="Proteomes" id="UP000683360"/>
    </source>
</evidence>
<evidence type="ECO:0000313" key="3">
    <source>
        <dbReference type="EMBL" id="CAG2253708.1"/>
    </source>
</evidence>
<protein>
    <submittedName>
        <fullName evidence="3">Uncharacterized protein</fullName>
    </submittedName>
</protein>
<keyword evidence="2" id="KW-1133">Transmembrane helix</keyword>
<organism evidence="3 4">
    <name type="scientific">Mytilus edulis</name>
    <name type="common">Blue mussel</name>
    <dbReference type="NCBI Taxonomy" id="6550"/>
    <lineage>
        <taxon>Eukaryota</taxon>
        <taxon>Metazoa</taxon>
        <taxon>Spiralia</taxon>
        <taxon>Lophotrochozoa</taxon>
        <taxon>Mollusca</taxon>
        <taxon>Bivalvia</taxon>
        <taxon>Autobranchia</taxon>
        <taxon>Pteriomorphia</taxon>
        <taxon>Mytilida</taxon>
        <taxon>Mytiloidea</taxon>
        <taxon>Mytilidae</taxon>
        <taxon>Mytilinae</taxon>
        <taxon>Mytilus</taxon>
    </lineage>
</organism>
<dbReference type="AlphaFoldDB" id="A0A8S3VBC4"/>
<sequence length="197" mass="22485">MRNRVHHATPENTGENALLFVIVAFMKDDTERDIYVYLSGFGGFVLITLSAVPIYICFRKYKSKQLKNNHITEPDNNQTNEESSTENVYEIIDESSIFDENIQTTNPTERLEDDKNPQSGSEISSTNSGYLHPYTTFTERNETHTYCTQINTNNSSSLSSSSSSLRRDSGYTHPLRTLANWTQRISNSTKDRLHTNI</sequence>
<proteinExistence type="predicted"/>